<reference evidence="11 12" key="1">
    <citation type="submission" date="2020-06" db="EMBL/GenBank/DDBJ databases">
        <title>Lactobacillus rhamnosus QC,genome.</title>
        <authorList>
            <person name="Yi H."/>
            <person name="Jin M."/>
        </authorList>
    </citation>
    <scope>NUCLEOTIDE SEQUENCE [LARGE SCALE GENOMIC DNA]</scope>
    <source>
        <strain evidence="11 12">QC</strain>
    </source>
</reference>
<evidence type="ECO:0000256" key="10">
    <source>
        <dbReference type="HAMAP-Rule" id="MF_00454"/>
    </source>
</evidence>
<dbReference type="EMBL" id="JABXWP010000032">
    <property type="protein sequence ID" value="NVO89561.1"/>
    <property type="molecule type" value="Genomic_DNA"/>
</dbReference>
<dbReference type="Pfam" id="PF02537">
    <property type="entry name" value="CRCB"/>
    <property type="match status" value="1"/>
</dbReference>
<name>A0A7Y7UL41_LACRH</name>
<evidence type="ECO:0000256" key="8">
    <source>
        <dbReference type="ARBA" id="ARBA00035585"/>
    </source>
</evidence>
<comment type="caution">
    <text evidence="11">The sequence shown here is derived from an EMBL/GenBank/DDBJ whole genome shotgun (WGS) entry which is preliminary data.</text>
</comment>
<keyword evidence="3 10" id="KW-0812">Transmembrane</keyword>
<evidence type="ECO:0000256" key="3">
    <source>
        <dbReference type="ARBA" id="ARBA00022692"/>
    </source>
</evidence>
<feature type="transmembrane region" description="Helical" evidence="10">
    <location>
        <begin position="34"/>
        <end position="54"/>
    </location>
</feature>
<keyword evidence="10" id="KW-0813">Transport</keyword>
<accession>A0A7Y7UL41</accession>
<comment type="function">
    <text evidence="9 10">Fluoride-specific ion channel. Important for reducing fluoride concentration in the cell, thus reducing its toxicity.</text>
</comment>
<dbReference type="PANTHER" id="PTHR28259">
    <property type="entry name" value="FLUORIDE EXPORT PROTEIN 1-RELATED"/>
    <property type="match status" value="1"/>
</dbReference>
<dbReference type="GO" id="GO:0005886">
    <property type="term" value="C:plasma membrane"/>
    <property type="evidence" value="ECO:0007669"/>
    <property type="project" value="UniProtKB-SubCell"/>
</dbReference>
<dbReference type="InterPro" id="IPR003691">
    <property type="entry name" value="FluC"/>
</dbReference>
<gene>
    <name evidence="10" type="primary">fluC</name>
    <name evidence="10" type="synonym">crcB</name>
    <name evidence="11" type="ORF">HWN39_13890</name>
</gene>
<dbReference type="GO" id="GO:0140114">
    <property type="term" value="P:cellular detoxification of fluoride"/>
    <property type="evidence" value="ECO:0007669"/>
    <property type="project" value="UniProtKB-UniRule"/>
</dbReference>
<feature type="transmembrane region" description="Helical" evidence="10">
    <location>
        <begin position="90"/>
        <end position="110"/>
    </location>
</feature>
<feature type="transmembrane region" description="Helical" evidence="10">
    <location>
        <begin position="6"/>
        <end position="27"/>
    </location>
</feature>
<evidence type="ECO:0000256" key="7">
    <source>
        <dbReference type="ARBA" id="ARBA00035120"/>
    </source>
</evidence>
<keyword evidence="10" id="KW-0406">Ion transport</keyword>
<evidence type="ECO:0000256" key="1">
    <source>
        <dbReference type="ARBA" id="ARBA00004651"/>
    </source>
</evidence>
<dbReference type="AlphaFoldDB" id="A0A7Y7UL41"/>
<protein>
    <recommendedName>
        <fullName evidence="10">Fluoride-specific ion channel FluC</fullName>
    </recommendedName>
</protein>
<dbReference type="HAMAP" id="MF_00454">
    <property type="entry name" value="FluC"/>
    <property type="match status" value="1"/>
</dbReference>
<keyword evidence="4 10" id="KW-1133">Transmembrane helix</keyword>
<comment type="activity regulation">
    <text evidence="10">Na(+) is not transported, but it plays an essential structural role and its presence is essential for fluoride channel function.</text>
</comment>
<keyword evidence="2 10" id="KW-1003">Cell membrane</keyword>
<dbReference type="PANTHER" id="PTHR28259:SF1">
    <property type="entry name" value="FLUORIDE EXPORT PROTEIN 1-RELATED"/>
    <property type="match status" value="1"/>
</dbReference>
<keyword evidence="6 10" id="KW-0407">Ion channel</keyword>
<comment type="subcellular location">
    <subcellularLocation>
        <location evidence="1 10">Cell membrane</location>
        <topology evidence="1 10">Multi-pass membrane protein</topology>
    </subcellularLocation>
</comment>
<evidence type="ECO:0000256" key="2">
    <source>
        <dbReference type="ARBA" id="ARBA00022475"/>
    </source>
</evidence>
<comment type="similarity">
    <text evidence="7 10">Belongs to the fluoride channel Fluc/FEX (TC 1.A.43) family.</text>
</comment>
<proteinExistence type="inferred from homology"/>
<keyword evidence="10" id="KW-0479">Metal-binding</keyword>
<evidence type="ECO:0000313" key="12">
    <source>
        <dbReference type="Proteomes" id="UP000542889"/>
    </source>
</evidence>
<feature type="transmembrane region" description="Helical" evidence="10">
    <location>
        <begin position="60"/>
        <end position="83"/>
    </location>
</feature>
<dbReference type="GO" id="GO:0046872">
    <property type="term" value="F:metal ion binding"/>
    <property type="evidence" value="ECO:0007669"/>
    <property type="project" value="UniProtKB-KW"/>
</dbReference>
<organism evidence="11 12">
    <name type="scientific">Lacticaseibacillus rhamnosus</name>
    <name type="common">Lactobacillus rhamnosus</name>
    <dbReference type="NCBI Taxonomy" id="47715"/>
    <lineage>
        <taxon>Bacteria</taxon>
        <taxon>Bacillati</taxon>
        <taxon>Bacillota</taxon>
        <taxon>Bacilli</taxon>
        <taxon>Lactobacillales</taxon>
        <taxon>Lactobacillaceae</taxon>
        <taxon>Lacticaseibacillus</taxon>
    </lineage>
</organism>
<dbReference type="RefSeq" id="WP_176818726.1">
    <property type="nucleotide sequence ID" value="NZ_JABXWP010000032.1"/>
</dbReference>
<feature type="binding site" evidence="10">
    <location>
        <position position="67"/>
    </location>
    <ligand>
        <name>Na(+)</name>
        <dbReference type="ChEBI" id="CHEBI:29101"/>
        <note>structural</note>
    </ligand>
</feature>
<evidence type="ECO:0000256" key="9">
    <source>
        <dbReference type="ARBA" id="ARBA00049940"/>
    </source>
</evidence>
<evidence type="ECO:0000256" key="5">
    <source>
        <dbReference type="ARBA" id="ARBA00023136"/>
    </source>
</evidence>
<keyword evidence="10" id="KW-0915">Sodium</keyword>
<dbReference type="Proteomes" id="UP000542889">
    <property type="component" value="Unassembled WGS sequence"/>
</dbReference>
<comment type="catalytic activity">
    <reaction evidence="8">
        <text>fluoride(in) = fluoride(out)</text>
        <dbReference type="Rhea" id="RHEA:76159"/>
        <dbReference type="ChEBI" id="CHEBI:17051"/>
    </reaction>
    <physiologicalReaction direction="left-to-right" evidence="8">
        <dbReference type="Rhea" id="RHEA:76160"/>
    </physiologicalReaction>
</comment>
<evidence type="ECO:0000256" key="4">
    <source>
        <dbReference type="ARBA" id="ARBA00022989"/>
    </source>
</evidence>
<sequence>MVILVGIGAGVGAVCRYLLTVLGRILWPGKPVATMMINVLGAFLAGFLAGLPAFSAFRVLLLTGFCGGFTTFSTFMADAFILIRNRQWRVFVGYYLGSVLLGVVAMAVGLRCSSLIRNF</sequence>
<dbReference type="GO" id="GO:0062054">
    <property type="term" value="F:fluoride channel activity"/>
    <property type="evidence" value="ECO:0007669"/>
    <property type="project" value="UniProtKB-UniRule"/>
</dbReference>
<feature type="binding site" evidence="10">
    <location>
        <position position="70"/>
    </location>
    <ligand>
        <name>Na(+)</name>
        <dbReference type="ChEBI" id="CHEBI:29101"/>
        <note>structural</note>
    </ligand>
</feature>
<evidence type="ECO:0000313" key="11">
    <source>
        <dbReference type="EMBL" id="NVO89561.1"/>
    </source>
</evidence>
<evidence type="ECO:0000256" key="6">
    <source>
        <dbReference type="ARBA" id="ARBA00023303"/>
    </source>
</evidence>
<keyword evidence="5 10" id="KW-0472">Membrane</keyword>